<keyword evidence="7" id="KW-0472">Membrane</keyword>
<dbReference type="CDD" id="cd06464">
    <property type="entry name" value="ACD_sHsps-like"/>
    <property type="match status" value="1"/>
</dbReference>
<evidence type="ECO:0000256" key="4">
    <source>
        <dbReference type="PROSITE-ProRule" id="PRU00285"/>
    </source>
</evidence>
<comment type="subcellular location">
    <subcellularLocation>
        <location evidence="1">Cell membrane</location>
        <topology evidence="1">Single-pass membrane protein</topology>
    </subcellularLocation>
</comment>
<dbReference type="GO" id="GO:0006952">
    <property type="term" value="P:defense response"/>
    <property type="evidence" value="ECO:0007669"/>
    <property type="project" value="UniProtKB-KW"/>
</dbReference>
<keyword evidence="2" id="KW-1003">Cell membrane</keyword>
<accession>A0AAV3RFM1</accession>
<keyword evidence="3" id="KW-0611">Plant defense</keyword>
<proteinExistence type="inferred from homology"/>
<organism evidence="9 10">
    <name type="scientific">Lithospermum erythrorhizon</name>
    <name type="common">Purple gromwell</name>
    <name type="synonym">Lithospermum officinale var. erythrorhizon</name>
    <dbReference type="NCBI Taxonomy" id="34254"/>
    <lineage>
        <taxon>Eukaryota</taxon>
        <taxon>Viridiplantae</taxon>
        <taxon>Streptophyta</taxon>
        <taxon>Embryophyta</taxon>
        <taxon>Tracheophyta</taxon>
        <taxon>Spermatophyta</taxon>
        <taxon>Magnoliopsida</taxon>
        <taxon>eudicotyledons</taxon>
        <taxon>Gunneridae</taxon>
        <taxon>Pentapetalae</taxon>
        <taxon>asterids</taxon>
        <taxon>lamiids</taxon>
        <taxon>Boraginales</taxon>
        <taxon>Boraginaceae</taxon>
        <taxon>Boraginoideae</taxon>
        <taxon>Lithospermeae</taxon>
        <taxon>Lithospermum</taxon>
    </lineage>
</organism>
<dbReference type="PANTHER" id="PTHR43670:SF34">
    <property type="entry name" value="HSP20-LIKE CHAPERONES SUPERFAMILY PROTEIN"/>
    <property type="match status" value="1"/>
</dbReference>
<comment type="similarity">
    <text evidence="4 5">Belongs to the small heat shock protein (HSP20) family.</text>
</comment>
<gene>
    <name evidence="9" type="ORF">LIER_41838</name>
</gene>
<dbReference type="Pfam" id="PF00011">
    <property type="entry name" value="HSP20"/>
    <property type="match status" value="1"/>
</dbReference>
<dbReference type="PROSITE" id="PS01031">
    <property type="entry name" value="SHSP"/>
    <property type="match status" value="1"/>
</dbReference>
<evidence type="ECO:0000313" key="10">
    <source>
        <dbReference type="Proteomes" id="UP001454036"/>
    </source>
</evidence>
<evidence type="ECO:0000256" key="6">
    <source>
        <dbReference type="SAM" id="MobiDB-lite"/>
    </source>
</evidence>
<feature type="domain" description="SHSP" evidence="8">
    <location>
        <begin position="20"/>
        <end position="142"/>
    </location>
</feature>
<keyword evidence="7" id="KW-1133">Transmembrane helix</keyword>
<evidence type="ECO:0000256" key="1">
    <source>
        <dbReference type="ARBA" id="ARBA00004162"/>
    </source>
</evidence>
<evidence type="ECO:0000256" key="5">
    <source>
        <dbReference type="RuleBase" id="RU003616"/>
    </source>
</evidence>
<reference evidence="9 10" key="1">
    <citation type="submission" date="2024-01" db="EMBL/GenBank/DDBJ databases">
        <title>The complete chloroplast genome sequence of Lithospermum erythrorhizon: insights into the phylogenetic relationship among Boraginaceae species and the maternal lineages of purple gromwells.</title>
        <authorList>
            <person name="Okada T."/>
            <person name="Watanabe K."/>
        </authorList>
    </citation>
    <scope>NUCLEOTIDE SEQUENCE [LARGE SCALE GENOMIC DNA]</scope>
</reference>
<feature type="region of interest" description="Disordered" evidence="6">
    <location>
        <begin position="155"/>
        <end position="253"/>
    </location>
</feature>
<dbReference type="SUPFAM" id="SSF49764">
    <property type="entry name" value="HSP20-like chaperones"/>
    <property type="match status" value="1"/>
</dbReference>
<evidence type="ECO:0000313" key="9">
    <source>
        <dbReference type="EMBL" id="GAA0175060.1"/>
    </source>
</evidence>
<protein>
    <submittedName>
        <fullName evidence="9">Chaperone</fullName>
    </submittedName>
</protein>
<keyword evidence="7" id="KW-0812">Transmembrane</keyword>
<dbReference type="InterPro" id="IPR002068">
    <property type="entry name" value="A-crystallin/Hsp20_dom"/>
</dbReference>
<evidence type="ECO:0000259" key="8">
    <source>
        <dbReference type="PROSITE" id="PS01031"/>
    </source>
</evidence>
<feature type="compositionally biased region" description="Basic and acidic residues" evidence="6">
    <location>
        <begin position="172"/>
        <end position="199"/>
    </location>
</feature>
<sequence length="291" mass="32255">MDVELRLTRAIDQFSSSELQIAKNREGPVFVSRETENMFILTANLTGLGYKRGNIKIDINEAGNQITIAGEKQVQETIMVGIRVYKKDIVIKSFKKSFRIPDEVILDKIIAKFNDIDAVLTITMPKKFQGIRGYGIVEVNDQEIGKKSLETLQIADDESKEQRGLENAEGTRTGELRENEELEREKSKGKEKVVEKQEVSEGFEPGESSDSNPTTKQVGSYDDNQGHGKDEVGAGECQEGDGDFAKKGGAEEPEKKSLICAPIVAGSAILISLVVFVFHMIKNKTPSKKRD</sequence>
<name>A0AAV3RFM1_LITER</name>
<comment type="caution">
    <text evidence="9">The sequence shown here is derived from an EMBL/GenBank/DDBJ whole genome shotgun (WGS) entry which is preliminary data.</text>
</comment>
<dbReference type="Proteomes" id="UP001454036">
    <property type="component" value="Unassembled WGS sequence"/>
</dbReference>
<evidence type="ECO:0000256" key="3">
    <source>
        <dbReference type="ARBA" id="ARBA00022821"/>
    </source>
</evidence>
<feature type="compositionally biased region" description="Polar residues" evidence="6">
    <location>
        <begin position="208"/>
        <end position="218"/>
    </location>
</feature>
<feature type="transmembrane region" description="Helical" evidence="7">
    <location>
        <begin position="263"/>
        <end position="281"/>
    </location>
</feature>
<feature type="compositionally biased region" description="Basic and acidic residues" evidence="6">
    <location>
        <begin position="243"/>
        <end position="253"/>
    </location>
</feature>
<dbReference type="AlphaFoldDB" id="A0AAV3RFM1"/>
<dbReference type="GO" id="GO:0005886">
    <property type="term" value="C:plasma membrane"/>
    <property type="evidence" value="ECO:0007669"/>
    <property type="project" value="UniProtKB-SubCell"/>
</dbReference>
<keyword evidence="10" id="KW-1185">Reference proteome</keyword>
<dbReference type="InterPro" id="IPR008978">
    <property type="entry name" value="HSP20-like_chaperone"/>
</dbReference>
<evidence type="ECO:0000256" key="7">
    <source>
        <dbReference type="SAM" id="Phobius"/>
    </source>
</evidence>
<dbReference type="EMBL" id="BAABME010027107">
    <property type="protein sequence ID" value="GAA0175060.1"/>
    <property type="molecule type" value="Genomic_DNA"/>
</dbReference>
<evidence type="ECO:0000256" key="2">
    <source>
        <dbReference type="ARBA" id="ARBA00022475"/>
    </source>
</evidence>
<dbReference type="GO" id="GO:0034605">
    <property type="term" value="P:cellular response to heat"/>
    <property type="evidence" value="ECO:0007669"/>
    <property type="project" value="TreeGrafter"/>
</dbReference>
<dbReference type="Gene3D" id="2.60.40.790">
    <property type="match status" value="1"/>
</dbReference>
<dbReference type="PANTHER" id="PTHR43670">
    <property type="entry name" value="HEAT SHOCK PROTEIN 26"/>
    <property type="match status" value="1"/>
</dbReference>